<protein>
    <submittedName>
        <fullName evidence="1">Uncharacterized protein</fullName>
    </submittedName>
</protein>
<dbReference type="AlphaFoldDB" id="A0A0B7NHU2"/>
<dbReference type="EMBL" id="LN733428">
    <property type="protein sequence ID" value="CEP16967.1"/>
    <property type="molecule type" value="Genomic_DNA"/>
</dbReference>
<gene>
    <name evidence="1" type="primary">PARPA_11250.1 scaffold 43197</name>
</gene>
<dbReference type="Proteomes" id="UP000054107">
    <property type="component" value="Unassembled WGS sequence"/>
</dbReference>
<organism evidence="1 2">
    <name type="scientific">Parasitella parasitica</name>
    <dbReference type="NCBI Taxonomy" id="35722"/>
    <lineage>
        <taxon>Eukaryota</taxon>
        <taxon>Fungi</taxon>
        <taxon>Fungi incertae sedis</taxon>
        <taxon>Mucoromycota</taxon>
        <taxon>Mucoromycotina</taxon>
        <taxon>Mucoromycetes</taxon>
        <taxon>Mucorales</taxon>
        <taxon>Mucorineae</taxon>
        <taxon>Mucoraceae</taxon>
        <taxon>Parasitella</taxon>
    </lineage>
</organism>
<proteinExistence type="predicted"/>
<evidence type="ECO:0000313" key="1">
    <source>
        <dbReference type="EMBL" id="CEP16967.1"/>
    </source>
</evidence>
<accession>A0A0B7NHU2</accession>
<reference evidence="1 2" key="1">
    <citation type="submission" date="2014-09" db="EMBL/GenBank/DDBJ databases">
        <authorList>
            <person name="Ellenberger Sabrina"/>
        </authorList>
    </citation>
    <scope>NUCLEOTIDE SEQUENCE [LARGE SCALE GENOMIC DNA]</scope>
    <source>
        <strain evidence="1 2">CBS 412.66</strain>
    </source>
</reference>
<sequence length="248" mass="27970">MQLEALLRTRSPVEMLDLDIGLRLVLMMEEKEELEDQMMRHVEKGTHVQIASLDSDKKSRDVSSLPIVAAIKYMVYPNIDTLEVDTIQTLKPFISAMKIQRNTLRIYRDNRVDPAGGFSAKKFNTIGTTDFTIGTTDKQPPYVLEDITYFVSVVSALGISYGFHEVWKESGQPPLFYQVLEATAPHIEKLTFADIDAQCPSPATTNCHLLPRFNHLSHLELKGAVVDKQVLLNLSTMASHLQYLAFNT</sequence>
<evidence type="ECO:0000313" key="2">
    <source>
        <dbReference type="Proteomes" id="UP000054107"/>
    </source>
</evidence>
<name>A0A0B7NHU2_9FUNG</name>
<keyword evidence="2" id="KW-1185">Reference proteome</keyword>